<dbReference type="InterPro" id="IPR050756">
    <property type="entry name" value="CSN3"/>
</dbReference>
<dbReference type="GO" id="GO:0006511">
    <property type="term" value="P:ubiquitin-dependent protein catabolic process"/>
    <property type="evidence" value="ECO:0007669"/>
    <property type="project" value="TreeGrafter"/>
</dbReference>
<dbReference type="PANTHER" id="PTHR10758:SF1">
    <property type="entry name" value="COP9 SIGNALOSOME COMPLEX SUBUNIT 3"/>
    <property type="match status" value="1"/>
</dbReference>
<organism evidence="3 4">
    <name type="scientific">Aspergillus ellipticus CBS 707.79</name>
    <dbReference type="NCBI Taxonomy" id="1448320"/>
    <lineage>
        <taxon>Eukaryota</taxon>
        <taxon>Fungi</taxon>
        <taxon>Dikarya</taxon>
        <taxon>Ascomycota</taxon>
        <taxon>Pezizomycotina</taxon>
        <taxon>Eurotiomycetes</taxon>
        <taxon>Eurotiomycetidae</taxon>
        <taxon>Eurotiales</taxon>
        <taxon>Aspergillaceae</taxon>
        <taxon>Aspergillus</taxon>
        <taxon>Aspergillus subgen. Circumdati</taxon>
    </lineage>
</organism>
<dbReference type="STRING" id="1448320.A0A319DUI1"/>
<accession>A0A319DUI1</accession>
<dbReference type="Pfam" id="PF22788">
    <property type="entry name" value="COP9_hel_rpt"/>
    <property type="match status" value="1"/>
</dbReference>
<keyword evidence="4" id="KW-1185">Reference proteome</keyword>
<dbReference type="AlphaFoldDB" id="A0A319DUI1"/>
<reference evidence="3 4" key="1">
    <citation type="submission" date="2018-02" db="EMBL/GenBank/DDBJ databases">
        <title>The genomes of Aspergillus section Nigri reveals drivers in fungal speciation.</title>
        <authorList>
            <consortium name="DOE Joint Genome Institute"/>
            <person name="Vesth T.C."/>
            <person name="Nybo J."/>
            <person name="Theobald S."/>
            <person name="Brandl J."/>
            <person name="Frisvad J.C."/>
            <person name="Nielsen K.F."/>
            <person name="Lyhne E.K."/>
            <person name="Kogle M.E."/>
            <person name="Kuo A."/>
            <person name="Riley R."/>
            <person name="Clum A."/>
            <person name="Nolan M."/>
            <person name="Lipzen A."/>
            <person name="Salamov A."/>
            <person name="Henrissat B."/>
            <person name="Wiebenga A."/>
            <person name="De vries R.P."/>
            <person name="Grigoriev I.V."/>
            <person name="Mortensen U.H."/>
            <person name="Andersen M.R."/>
            <person name="Baker S.E."/>
        </authorList>
    </citation>
    <scope>NUCLEOTIDE SEQUENCE [LARGE SCALE GENOMIC DNA]</scope>
    <source>
        <strain evidence="3 4">CBS 707.79</strain>
    </source>
</reference>
<evidence type="ECO:0000313" key="3">
    <source>
        <dbReference type="EMBL" id="PYH97777.1"/>
    </source>
</evidence>
<evidence type="ECO:0000259" key="2">
    <source>
        <dbReference type="Pfam" id="PF22788"/>
    </source>
</evidence>
<dbReference type="PANTHER" id="PTHR10758">
    <property type="entry name" value="26S PROTEASOME NON-ATPASE REGULATORY SUBUNIT 3/COP9 SIGNALOSOME COMPLEX SUBUNIT 3"/>
    <property type="match status" value="1"/>
</dbReference>
<protein>
    <submittedName>
        <fullName evidence="3">COP9 signalosome complex subunit 3</fullName>
    </submittedName>
</protein>
<dbReference type="EMBL" id="KZ825819">
    <property type="protein sequence ID" value="PYH97777.1"/>
    <property type="molecule type" value="Genomic_DNA"/>
</dbReference>
<dbReference type="VEuPathDB" id="FungiDB:BO71DRAFT_346341"/>
<name>A0A319DUI1_9EURO</name>
<feature type="domain" description="COP9 signalosome complex subunit 3 N-terminal helical repeats" evidence="2">
    <location>
        <begin position="39"/>
        <end position="292"/>
    </location>
</feature>
<dbReference type="InterPro" id="IPR055089">
    <property type="entry name" value="COP9_N"/>
</dbReference>
<sequence>MAESLSYLTSVSSQLLSVDKISDDRYDCQIRDLIAYIKRSDKSLDTEFLLNNLNPSQHTLPYLFMLNLRVGSLQKKTRNTSPDEIKPGNDLWVKAVCFLRTFDPIQVRYAGNEWRRLIELIGQAAEAAAKPFLAVQVIRDAILRLDSLCGILSSVHVIFLRLCLLSRSYSYALPVLERQIFHFSTGQVQAYRKYIDHPLCSKNTPKDFFLSDASELSVKLTYRDHVQYFLYGGMIYMALKEWDKSLHWLSIVITSPVNDSVSKIMIEAYKKRMLAGLLGHGKLAPVPKTISSHVLKVFQSLTKPYMSLSEAFERNDFPRLRAEVDIGRSIWRIDNNEGLVSQLYNAYNSFLVLKLGRTFSALTTADVAQQAFTSLESSSKVENFVASLVMAGYLGATMLHLKSPGNATMLHFSGLPETYITRERGVRAWLAKEGQALKMITNGVDQCSNELKLGNENLQLVSKNQRWPDSSGKSGGNVIGEADGIGLEIDEDIMGDNN</sequence>
<dbReference type="Proteomes" id="UP000247810">
    <property type="component" value="Unassembled WGS sequence"/>
</dbReference>
<dbReference type="OrthoDB" id="29061at2759"/>
<dbReference type="GO" id="GO:0008180">
    <property type="term" value="C:COP9 signalosome"/>
    <property type="evidence" value="ECO:0007669"/>
    <property type="project" value="TreeGrafter"/>
</dbReference>
<evidence type="ECO:0000313" key="4">
    <source>
        <dbReference type="Proteomes" id="UP000247810"/>
    </source>
</evidence>
<proteinExistence type="predicted"/>
<evidence type="ECO:0000256" key="1">
    <source>
        <dbReference type="ARBA" id="ARBA00022490"/>
    </source>
</evidence>
<gene>
    <name evidence="3" type="ORF">BO71DRAFT_346341</name>
</gene>
<keyword evidence="1" id="KW-0963">Cytoplasm</keyword>